<accession>A0A017S4F6</accession>
<dbReference type="AlphaFoldDB" id="A0A017S4F6"/>
<dbReference type="Proteomes" id="UP000019804">
    <property type="component" value="Unassembled WGS sequence"/>
</dbReference>
<dbReference type="EMBL" id="KK088444">
    <property type="protein sequence ID" value="EYE91499.1"/>
    <property type="molecule type" value="Genomic_DNA"/>
</dbReference>
<proteinExistence type="predicted"/>
<evidence type="ECO:0000313" key="2">
    <source>
        <dbReference type="EMBL" id="EYE91499.1"/>
    </source>
</evidence>
<gene>
    <name evidence="2" type="ORF">EURHEDRAFT_241544</name>
</gene>
<sequence>MMAGMFLTQTISDRVLLESSIAEYKYKCSHRRTRHRVILGSHIEETRSGALLRNFPLDLTDQLFSPPSFSSFFLSLSFSPNLCFSAPSSLSFFHLYLLTCYYLLSFISFHSLLLLLPPVAPVLFPS</sequence>
<name>A0A017S4F6_ASPRC</name>
<keyword evidence="1" id="KW-0472">Membrane</keyword>
<protein>
    <submittedName>
        <fullName evidence="2">Uncharacterized protein</fullName>
    </submittedName>
</protein>
<keyword evidence="1" id="KW-0812">Transmembrane</keyword>
<dbReference type="HOGENOM" id="CLU_1981208_0_0_1"/>
<evidence type="ECO:0000313" key="3">
    <source>
        <dbReference type="Proteomes" id="UP000019804"/>
    </source>
</evidence>
<dbReference type="GeneID" id="63693190"/>
<reference evidence="3" key="1">
    <citation type="journal article" date="2014" name="Nat. Commun.">
        <title>Genomic adaptations of the halophilic Dead Sea filamentous fungus Eurotium rubrum.</title>
        <authorList>
            <person name="Kis-Papo T."/>
            <person name="Weig A.R."/>
            <person name="Riley R."/>
            <person name="Persoh D."/>
            <person name="Salamov A."/>
            <person name="Sun H."/>
            <person name="Lipzen A."/>
            <person name="Wasser S.P."/>
            <person name="Rambold G."/>
            <person name="Grigoriev I.V."/>
            <person name="Nevo E."/>
        </authorList>
    </citation>
    <scope>NUCLEOTIDE SEQUENCE [LARGE SCALE GENOMIC DNA]</scope>
    <source>
        <strain evidence="3">CBS 135680</strain>
    </source>
</reference>
<organism evidence="2 3">
    <name type="scientific">Aspergillus ruber (strain CBS 135680)</name>
    <dbReference type="NCBI Taxonomy" id="1388766"/>
    <lineage>
        <taxon>Eukaryota</taxon>
        <taxon>Fungi</taxon>
        <taxon>Dikarya</taxon>
        <taxon>Ascomycota</taxon>
        <taxon>Pezizomycotina</taxon>
        <taxon>Eurotiomycetes</taxon>
        <taxon>Eurotiomycetidae</taxon>
        <taxon>Eurotiales</taxon>
        <taxon>Aspergillaceae</taxon>
        <taxon>Aspergillus</taxon>
        <taxon>Aspergillus subgen. Aspergillus</taxon>
    </lineage>
</organism>
<feature type="transmembrane region" description="Helical" evidence="1">
    <location>
        <begin position="95"/>
        <end position="116"/>
    </location>
</feature>
<keyword evidence="3" id="KW-1185">Reference proteome</keyword>
<keyword evidence="1" id="KW-1133">Transmembrane helix</keyword>
<dbReference type="RefSeq" id="XP_040635189.1">
    <property type="nucleotide sequence ID" value="XM_040778066.1"/>
</dbReference>
<evidence type="ECO:0000256" key="1">
    <source>
        <dbReference type="SAM" id="Phobius"/>
    </source>
</evidence>